<dbReference type="InterPro" id="IPR014729">
    <property type="entry name" value="Rossmann-like_a/b/a_fold"/>
</dbReference>
<dbReference type="EC" id="4.1.99.3" evidence="2"/>
<name>A0A191UD76_9BURK</name>
<evidence type="ECO:0000256" key="4">
    <source>
        <dbReference type="ARBA" id="ARBA00022630"/>
    </source>
</evidence>
<feature type="binding site" evidence="8">
    <location>
        <begin position="284"/>
        <end position="291"/>
    </location>
    <ligand>
        <name>FAD</name>
        <dbReference type="ChEBI" id="CHEBI:57692"/>
    </ligand>
</feature>
<dbReference type="KEGG" id="pwu:A8O14_01295"/>
<evidence type="ECO:0000313" key="12">
    <source>
        <dbReference type="EMBL" id="ANI98850.1"/>
    </source>
</evidence>
<keyword evidence="4 8" id="KW-0285">Flavoprotein</keyword>
<dbReference type="InterPro" id="IPR018394">
    <property type="entry name" value="DNA_photolyase_1_CS_C"/>
</dbReference>
<dbReference type="PROSITE" id="PS00691">
    <property type="entry name" value="DNA_PHOTOLYASES_1_2"/>
    <property type="match status" value="1"/>
</dbReference>
<evidence type="ECO:0000256" key="7">
    <source>
        <dbReference type="ARBA" id="ARBA00033999"/>
    </source>
</evidence>
<accession>A0A191UD76</accession>
<dbReference type="Proteomes" id="UP000078463">
    <property type="component" value="Chromosome"/>
</dbReference>
<comment type="catalytic activity">
    <reaction evidence="7">
        <text>cyclobutadipyrimidine (in DNA) = 2 pyrimidine residues (in DNA).</text>
        <dbReference type="EC" id="4.1.99.3"/>
    </reaction>
</comment>
<feature type="domain" description="Photolyase/cryptochrome alpha/beta" evidence="11">
    <location>
        <begin position="2"/>
        <end position="140"/>
    </location>
</feature>
<evidence type="ECO:0000256" key="3">
    <source>
        <dbReference type="ARBA" id="ARBA00014046"/>
    </source>
</evidence>
<dbReference type="InterPro" id="IPR036155">
    <property type="entry name" value="Crypto/Photolyase_N_sf"/>
</dbReference>
<dbReference type="Pfam" id="PF03441">
    <property type="entry name" value="FAD_binding_7"/>
    <property type="match status" value="1"/>
</dbReference>
<evidence type="ECO:0000256" key="5">
    <source>
        <dbReference type="ARBA" id="ARBA00022827"/>
    </source>
</evidence>
<dbReference type="RefSeq" id="WP_068947857.1">
    <property type="nucleotide sequence ID" value="NZ_CP015922.1"/>
</dbReference>
<evidence type="ECO:0000256" key="8">
    <source>
        <dbReference type="PIRSR" id="PIRSR602081-1"/>
    </source>
</evidence>
<feature type="site" description="Electron transfer via tryptophanyl radical" evidence="9">
    <location>
        <position position="316"/>
    </location>
</feature>
<dbReference type="GO" id="GO:0003904">
    <property type="term" value="F:deoxyribodipyrimidine photo-lyase activity"/>
    <property type="evidence" value="ECO:0007669"/>
    <property type="project" value="UniProtKB-EC"/>
</dbReference>
<evidence type="ECO:0000259" key="11">
    <source>
        <dbReference type="PROSITE" id="PS51645"/>
    </source>
</evidence>
<keyword evidence="5 8" id="KW-0274">FAD</keyword>
<comment type="cofactor">
    <cofactor evidence="8">
        <name>FAD</name>
        <dbReference type="ChEBI" id="CHEBI:57692"/>
    </cofactor>
    <text evidence="8">Binds 1 FAD per subunit.</text>
</comment>
<dbReference type="Gene3D" id="3.40.50.620">
    <property type="entry name" value="HUPs"/>
    <property type="match status" value="1"/>
</dbReference>
<organism evidence="12 13">
    <name type="scientific">Polynucleobacter wuianus</name>
    <dbReference type="NCBI Taxonomy" id="1743168"/>
    <lineage>
        <taxon>Bacteria</taxon>
        <taxon>Pseudomonadati</taxon>
        <taxon>Pseudomonadota</taxon>
        <taxon>Betaproteobacteria</taxon>
        <taxon>Burkholderiales</taxon>
        <taxon>Burkholderiaceae</taxon>
        <taxon>Polynucleobacter</taxon>
    </lineage>
</organism>
<feature type="binding site" evidence="8">
    <location>
        <position position="234"/>
    </location>
    <ligand>
        <name>FAD</name>
        <dbReference type="ChEBI" id="CHEBI:57692"/>
    </ligand>
</feature>
<dbReference type="Pfam" id="PF00875">
    <property type="entry name" value="DNA_photolyase"/>
    <property type="match status" value="1"/>
</dbReference>
<keyword evidence="12" id="KW-0456">Lyase</keyword>
<reference evidence="13" key="1">
    <citation type="submission" date="2016-05" db="EMBL/GenBank/DDBJ databases">
        <title>Polynucleobacter sp. QLW-P1FAT50C-4 genome.</title>
        <authorList>
            <person name="Hahn M.W."/>
        </authorList>
    </citation>
    <scope>NUCLEOTIDE SEQUENCE [LARGE SCALE GENOMIC DNA]</scope>
    <source>
        <strain evidence="13">QLW-P1FAT50C-4</strain>
    </source>
</reference>
<proteinExistence type="inferred from homology"/>
<evidence type="ECO:0000256" key="10">
    <source>
        <dbReference type="RuleBase" id="RU004182"/>
    </source>
</evidence>
<keyword evidence="13" id="KW-1185">Reference proteome</keyword>
<feature type="binding site" evidence="8">
    <location>
        <position position="281"/>
    </location>
    <ligand>
        <name>FAD</name>
        <dbReference type="ChEBI" id="CHEBI:57692"/>
    </ligand>
</feature>
<evidence type="ECO:0000256" key="2">
    <source>
        <dbReference type="ARBA" id="ARBA00013149"/>
    </source>
</evidence>
<gene>
    <name evidence="12" type="ORF">A8O14_01295</name>
</gene>
<dbReference type="OrthoDB" id="9772484at2"/>
<dbReference type="GO" id="GO:0071949">
    <property type="term" value="F:FAD binding"/>
    <property type="evidence" value="ECO:0007669"/>
    <property type="project" value="TreeGrafter"/>
</dbReference>
<dbReference type="EMBL" id="CP015922">
    <property type="protein sequence ID" value="ANI98850.1"/>
    <property type="molecule type" value="Genomic_DNA"/>
</dbReference>
<dbReference type="InterPro" id="IPR005101">
    <property type="entry name" value="Cryptochr/Photolyase_FAD-bd"/>
</dbReference>
<dbReference type="InterPro" id="IPR006050">
    <property type="entry name" value="DNA_photolyase_N"/>
</dbReference>
<dbReference type="AlphaFoldDB" id="A0A191UD76"/>
<evidence type="ECO:0000313" key="13">
    <source>
        <dbReference type="Proteomes" id="UP000078463"/>
    </source>
</evidence>
<dbReference type="InterPro" id="IPR002081">
    <property type="entry name" value="Cryptochrome/DNA_photolyase_1"/>
</dbReference>
<sequence length="490" mass="55993">MQKALVWLRRDLRLYDNAALHHALKESEQIWVAFIFDTDILTPLKQGELDSKGLKHDRRVDFIWQGLMQIDDELKQLGGGLIARFGKPTECIPEIAKALGVETVFTNHDYEPSAIARDEIVQTSLEKLGIQFESFKDQVIFEKKEILTNSNTVFSIFTPYKNNWLKTLQEKDLAFYECNPKPGQLASIPKKLDLPFPSLESMGFCPTGIEAYLPPGSAGGQAFLEDFLSRIDHYQIGRDFPAIKGVSYLSTHLRFGMLSIRGLVREAHRRMLAGSMGATIWLSELIWRDFYFMILANHPRLVDGASFKPDYDNIVWEEGVHAKKLFKAWCEGKTGYPLVDAAMHQLNQSGYMHNRLRMVVASFLTKDLGIDWRWGEAYFAEHLNDFELSSNNGGWQWASSSGCDAQPYFRIFNPITQSEKFDPEGKFIRRYLPQLEKLSKKSIHAPWKVGHIELEAAGIVLGRDYPLPVVDHDEARKKTLVRYSVVKKVG</sequence>
<protein>
    <recommendedName>
        <fullName evidence="3">Deoxyribodipyrimidine photo-lyase</fullName>
        <ecNumber evidence="2">4.1.99.3</ecNumber>
    </recommendedName>
</protein>
<evidence type="ECO:0000256" key="1">
    <source>
        <dbReference type="ARBA" id="ARBA00001932"/>
    </source>
</evidence>
<dbReference type="PANTHER" id="PTHR11455:SF9">
    <property type="entry name" value="CRYPTOCHROME CIRCADIAN CLOCK 5 ISOFORM X1"/>
    <property type="match status" value="1"/>
</dbReference>
<dbReference type="PANTHER" id="PTHR11455">
    <property type="entry name" value="CRYPTOCHROME"/>
    <property type="match status" value="1"/>
</dbReference>
<dbReference type="GO" id="GO:0003677">
    <property type="term" value="F:DNA binding"/>
    <property type="evidence" value="ECO:0007669"/>
    <property type="project" value="TreeGrafter"/>
</dbReference>
<dbReference type="InterPro" id="IPR036134">
    <property type="entry name" value="Crypto/Photolyase_FAD-like_sf"/>
</dbReference>
<evidence type="ECO:0000256" key="9">
    <source>
        <dbReference type="PIRSR" id="PIRSR602081-2"/>
    </source>
</evidence>
<comment type="cofactor">
    <cofactor evidence="1">
        <name>(6R)-5,10-methylene-5,6,7,8-tetrahydrofolate</name>
        <dbReference type="ChEBI" id="CHEBI:15636"/>
    </cofactor>
</comment>
<feature type="site" description="Electron transfer via tryptophanyl radical" evidence="9">
    <location>
        <position position="372"/>
    </location>
</feature>
<dbReference type="PRINTS" id="PR00147">
    <property type="entry name" value="DNAPHOTLYASE"/>
</dbReference>
<dbReference type="STRING" id="1743168.A8O14_01295"/>
<dbReference type="Gene3D" id="1.25.40.80">
    <property type="match status" value="1"/>
</dbReference>
<dbReference type="PROSITE" id="PS51645">
    <property type="entry name" value="PHR_CRY_ALPHA_BETA"/>
    <property type="match status" value="1"/>
</dbReference>
<dbReference type="Gene3D" id="1.10.579.10">
    <property type="entry name" value="DNA Cyclobutane Dipyrimidine Photolyase, subunit A, domain 3"/>
    <property type="match status" value="1"/>
</dbReference>
<dbReference type="GO" id="GO:0009416">
    <property type="term" value="P:response to light stimulus"/>
    <property type="evidence" value="ECO:0007669"/>
    <property type="project" value="TreeGrafter"/>
</dbReference>
<dbReference type="GO" id="GO:0000719">
    <property type="term" value="P:photoreactive repair"/>
    <property type="evidence" value="ECO:0007669"/>
    <property type="project" value="UniProtKB-ARBA"/>
</dbReference>
<evidence type="ECO:0000256" key="6">
    <source>
        <dbReference type="ARBA" id="ARBA00022991"/>
    </source>
</evidence>
<dbReference type="SUPFAM" id="SSF52425">
    <property type="entry name" value="Cryptochrome/photolyase, N-terminal domain"/>
    <property type="match status" value="1"/>
</dbReference>
<dbReference type="FunFam" id="1.10.579.10:FF:000003">
    <property type="entry name" value="Deoxyribodipyrimidine photo-lyase"/>
    <property type="match status" value="1"/>
</dbReference>
<keyword evidence="6 10" id="KW-0157">Chromophore</keyword>
<dbReference type="SUPFAM" id="SSF48173">
    <property type="entry name" value="Cryptochrome/photolyase FAD-binding domain"/>
    <property type="match status" value="1"/>
</dbReference>
<feature type="site" description="Electron transfer via tryptophanyl radical" evidence="9">
    <location>
        <position position="395"/>
    </location>
</feature>
<comment type="similarity">
    <text evidence="10">Belongs to the DNA photolyase family.</text>
</comment>